<gene>
    <name evidence="5" type="ORF">EAUS1353_LOCUS2110</name>
</gene>
<dbReference type="PANTHER" id="PTHR11972">
    <property type="entry name" value="NADPH OXIDASE"/>
    <property type="match status" value="1"/>
</dbReference>
<sequence length="744" mass="82590">MRVPTFVETEAWLSNHGASFATLLVLVLTNVVVCWWGVWEFTSPHWITKSNVLRYTLPIARGAGRLISFNAAVILVTGSKTLWTLLRKTPLQLMFPIDDVMPKFHRLLALTAIVMGCIVHTIPQIVNYATQALKLGPGVWTYGNGVAGTQLLVTGILLVVVFAVFFVTTLEKIRRTTIGFRLFWICHIVGIVMAFPLLIIHGTMRGHPMTVYFVGVPLGIYVVDVVARRIIFKTKLSGVVSAQAFDDHGEKVTKLVLRREQGEYEFKPGQYAELLIPELARFEWHPFTIASPPSDEGTITFYIKASGRWTTALYELAEKEKLGDADDGRPLKARMRGPFGAPAESFSGYPHVLLVGTGIGVTPLLSIWLSLANDSWKGLVENYDAEDVKIKEAKKHAIEMTPSKYSAPPIEMNEMLKTANMLFTDILSLKQGGVSLVDHRHGAQQRAAILSAWLESLTCNVALFTCTTVLEALVLSLWIGEQWRPTQITQIVATWFVMPVFGLKIALSLVAYGMRYLVSFIFVLEVLIFSGAVASFVLTLDVLINNNDSSTIWYLLTFGVYLVLHVIRIMLIFYATARPASEVTRAREKAKSESLLTAHDSVRAIWVNKSVSGMSWVMNRLAESAGQVPPHYALELYATRSSDDEVMSSSPFRASADESGVTQHELKAGRPRWHEILTAAIDRAHASSPHDGALVGVFYCGMPAVARELQNIAKLVTIQHEHKLAASARPSKCNCRIVVHKENF</sequence>
<dbReference type="Pfam" id="PF08022">
    <property type="entry name" value="FAD_binding_8"/>
    <property type="match status" value="1"/>
</dbReference>
<dbReference type="InterPro" id="IPR017938">
    <property type="entry name" value="Riboflavin_synthase-like_b-brl"/>
</dbReference>
<evidence type="ECO:0000256" key="1">
    <source>
        <dbReference type="ARBA" id="ARBA00023002"/>
    </source>
</evidence>
<dbReference type="AlphaFoldDB" id="A0A7S1XIV4"/>
<organism evidence="5">
    <name type="scientific">Erythrolobus australicus</name>
    <dbReference type="NCBI Taxonomy" id="1077150"/>
    <lineage>
        <taxon>Eukaryota</taxon>
        <taxon>Rhodophyta</taxon>
        <taxon>Bangiophyceae</taxon>
        <taxon>Porphyridiales</taxon>
        <taxon>Porphyridiaceae</taxon>
        <taxon>Erythrolobus</taxon>
    </lineage>
</organism>
<name>A0A7S1XIV4_9RHOD</name>
<dbReference type="InterPro" id="IPR017927">
    <property type="entry name" value="FAD-bd_FR_type"/>
</dbReference>
<dbReference type="SUPFAM" id="SSF63380">
    <property type="entry name" value="Riboflavin synthase domain-like"/>
    <property type="match status" value="1"/>
</dbReference>
<proteinExistence type="predicted"/>
<reference evidence="5" key="1">
    <citation type="submission" date="2021-01" db="EMBL/GenBank/DDBJ databases">
        <authorList>
            <person name="Corre E."/>
            <person name="Pelletier E."/>
            <person name="Niang G."/>
            <person name="Scheremetjew M."/>
            <person name="Finn R."/>
            <person name="Kale V."/>
            <person name="Holt S."/>
            <person name="Cochrane G."/>
            <person name="Meng A."/>
            <person name="Brown T."/>
            <person name="Cohen L."/>
        </authorList>
    </citation>
    <scope>NUCLEOTIDE SEQUENCE</scope>
    <source>
        <strain evidence="5">CCMP3124</strain>
    </source>
</reference>
<evidence type="ECO:0000313" key="5">
    <source>
        <dbReference type="EMBL" id="CAD9240372.1"/>
    </source>
</evidence>
<feature type="transmembrane region" description="Helical" evidence="3">
    <location>
        <begin position="66"/>
        <end position="86"/>
    </location>
</feature>
<feature type="transmembrane region" description="Helical" evidence="3">
    <location>
        <begin position="146"/>
        <end position="170"/>
    </location>
</feature>
<evidence type="ECO:0000256" key="2">
    <source>
        <dbReference type="SAM" id="MobiDB-lite"/>
    </source>
</evidence>
<dbReference type="PROSITE" id="PS51384">
    <property type="entry name" value="FAD_FR"/>
    <property type="match status" value="1"/>
</dbReference>
<evidence type="ECO:0000259" key="4">
    <source>
        <dbReference type="PROSITE" id="PS51384"/>
    </source>
</evidence>
<protein>
    <recommendedName>
        <fullName evidence="4">FAD-binding FR-type domain-containing protein</fullName>
    </recommendedName>
</protein>
<dbReference type="Gene3D" id="2.40.30.10">
    <property type="entry name" value="Translation factors"/>
    <property type="match status" value="1"/>
</dbReference>
<dbReference type="InterPro" id="IPR013112">
    <property type="entry name" value="FAD-bd_8"/>
</dbReference>
<dbReference type="InterPro" id="IPR050369">
    <property type="entry name" value="RBOH/FRE"/>
</dbReference>
<dbReference type="InterPro" id="IPR039261">
    <property type="entry name" value="FNR_nucleotide-bd"/>
</dbReference>
<feature type="transmembrane region" description="Helical" evidence="3">
    <location>
        <begin position="209"/>
        <end position="227"/>
    </location>
</feature>
<dbReference type="SUPFAM" id="SSF52343">
    <property type="entry name" value="Ferredoxin reductase-like, C-terminal NADP-linked domain"/>
    <property type="match status" value="1"/>
</dbReference>
<feature type="transmembrane region" description="Helical" evidence="3">
    <location>
        <begin position="461"/>
        <end position="480"/>
    </location>
</feature>
<dbReference type="Gene3D" id="3.40.50.80">
    <property type="entry name" value="Nucleotide-binding domain of ferredoxin-NADP reductase (FNR) module"/>
    <property type="match status" value="2"/>
</dbReference>
<feature type="transmembrane region" description="Helical" evidence="3">
    <location>
        <begin position="182"/>
        <end position="203"/>
    </location>
</feature>
<dbReference type="PANTHER" id="PTHR11972:SF153">
    <property type="entry name" value="SUPEROXIDE-GENERATING NADPH OXIDASE HEAVY CHAIN SUBUNIT A"/>
    <property type="match status" value="1"/>
</dbReference>
<keyword evidence="3" id="KW-0812">Transmembrane</keyword>
<dbReference type="Pfam" id="PF08030">
    <property type="entry name" value="NAD_binding_6"/>
    <property type="match status" value="1"/>
</dbReference>
<feature type="transmembrane region" description="Helical" evidence="3">
    <location>
        <begin position="20"/>
        <end position="39"/>
    </location>
</feature>
<feature type="region of interest" description="Disordered" evidence="2">
    <location>
        <begin position="648"/>
        <end position="667"/>
    </location>
</feature>
<dbReference type="EMBL" id="HBGI01003254">
    <property type="protein sequence ID" value="CAD9240372.1"/>
    <property type="molecule type" value="Transcribed_RNA"/>
</dbReference>
<dbReference type="GO" id="GO:0005886">
    <property type="term" value="C:plasma membrane"/>
    <property type="evidence" value="ECO:0007669"/>
    <property type="project" value="TreeGrafter"/>
</dbReference>
<dbReference type="GO" id="GO:0016491">
    <property type="term" value="F:oxidoreductase activity"/>
    <property type="evidence" value="ECO:0007669"/>
    <property type="project" value="UniProtKB-KW"/>
</dbReference>
<feature type="transmembrane region" description="Helical" evidence="3">
    <location>
        <begin position="552"/>
        <end position="575"/>
    </location>
</feature>
<accession>A0A7S1XIV4</accession>
<feature type="transmembrane region" description="Helical" evidence="3">
    <location>
        <begin position="520"/>
        <end position="540"/>
    </location>
</feature>
<feature type="transmembrane region" description="Helical" evidence="3">
    <location>
        <begin position="107"/>
        <end position="126"/>
    </location>
</feature>
<keyword evidence="1" id="KW-0560">Oxidoreductase</keyword>
<dbReference type="CDD" id="cd06186">
    <property type="entry name" value="NOX_Duox_like_FAD_NADP"/>
    <property type="match status" value="1"/>
</dbReference>
<keyword evidence="3" id="KW-1133">Transmembrane helix</keyword>
<dbReference type="InterPro" id="IPR013121">
    <property type="entry name" value="Fe_red_NAD-bd_6"/>
</dbReference>
<keyword evidence="3" id="KW-0472">Membrane</keyword>
<evidence type="ECO:0000256" key="3">
    <source>
        <dbReference type="SAM" id="Phobius"/>
    </source>
</evidence>
<feature type="domain" description="FAD-binding FR-type" evidence="4">
    <location>
        <begin position="218"/>
        <end position="345"/>
    </location>
</feature>
<feature type="transmembrane region" description="Helical" evidence="3">
    <location>
        <begin position="492"/>
        <end position="514"/>
    </location>
</feature>